<keyword evidence="3 7" id="KW-1133">Transmembrane helix</keyword>
<reference evidence="9 10" key="1">
    <citation type="submission" date="2023-08" db="EMBL/GenBank/DDBJ databases">
        <authorList>
            <person name="Joshi A."/>
            <person name="Thite S."/>
        </authorList>
    </citation>
    <scope>NUCLEOTIDE SEQUENCE [LARGE SCALE GENOMIC DNA]</scope>
    <source>
        <strain evidence="9 10">AC40</strain>
    </source>
</reference>
<keyword evidence="9" id="KW-0969">Cilium</keyword>
<keyword evidence="1 7" id="KW-1003">Cell membrane</keyword>
<comment type="similarity">
    <text evidence="6 7">Belongs to the FliO/MopB family.</text>
</comment>
<dbReference type="RefSeq" id="WP_305894804.1">
    <property type="nucleotide sequence ID" value="NZ_JAUZVZ010000027.1"/>
</dbReference>
<keyword evidence="10" id="KW-1185">Reference proteome</keyword>
<dbReference type="InterPro" id="IPR052205">
    <property type="entry name" value="FliO/MopB"/>
</dbReference>
<feature type="signal peptide" evidence="8">
    <location>
        <begin position="1"/>
        <end position="24"/>
    </location>
</feature>
<evidence type="ECO:0000256" key="4">
    <source>
        <dbReference type="ARBA" id="ARBA00023136"/>
    </source>
</evidence>
<feature type="chain" id="PRO_5046273311" description="Flagellar protein" evidence="8">
    <location>
        <begin position="25"/>
        <end position="197"/>
    </location>
</feature>
<evidence type="ECO:0000256" key="5">
    <source>
        <dbReference type="ARBA" id="ARBA00023143"/>
    </source>
</evidence>
<keyword evidence="8" id="KW-0732">Signal</keyword>
<gene>
    <name evidence="9" type="primary">fliO</name>
    <name evidence="9" type="ORF">Q3O60_15260</name>
</gene>
<evidence type="ECO:0000313" key="10">
    <source>
        <dbReference type="Proteomes" id="UP001231616"/>
    </source>
</evidence>
<sequence length="197" mass="21490">MDKVVRYGLMLCLALLLGVSVASGASEPEESKSEYSEPSPPENLVLEASEQPEASAENDQTQAEALADTDLAVNRYRFGQDKAGSGDEVLSRAGNSTGLSLGKIAISLAMVILLVLVLGWAFKKLTLRVPGSQHMKVISSIPLGQRERLLVIEIQGKQRVLGVTPQQINFLFELEESLPEEKLASEFHSQLQSWLKK</sequence>
<keyword evidence="4 7" id="KW-0472">Membrane</keyword>
<name>A0ABT9H2K7_9GAMM</name>
<accession>A0ABT9H2K7</accession>
<evidence type="ECO:0000256" key="2">
    <source>
        <dbReference type="ARBA" id="ARBA00022692"/>
    </source>
</evidence>
<dbReference type="PANTHER" id="PTHR38766">
    <property type="entry name" value="FLAGELLAR PROTEIN FLIO"/>
    <property type="match status" value="1"/>
</dbReference>
<evidence type="ECO:0000256" key="1">
    <source>
        <dbReference type="ARBA" id="ARBA00022475"/>
    </source>
</evidence>
<protein>
    <recommendedName>
        <fullName evidence="7">Flagellar protein</fullName>
    </recommendedName>
</protein>
<evidence type="ECO:0000256" key="3">
    <source>
        <dbReference type="ARBA" id="ARBA00022989"/>
    </source>
</evidence>
<dbReference type="Proteomes" id="UP001231616">
    <property type="component" value="Unassembled WGS sequence"/>
</dbReference>
<dbReference type="InterPro" id="IPR022781">
    <property type="entry name" value="Flagellar_biosynth_FliO"/>
</dbReference>
<dbReference type="NCBIfam" id="TIGR03500">
    <property type="entry name" value="FliO_TIGR"/>
    <property type="match status" value="1"/>
</dbReference>
<feature type="transmembrane region" description="Helical" evidence="7">
    <location>
        <begin position="104"/>
        <end position="122"/>
    </location>
</feature>
<keyword evidence="9" id="KW-0282">Flagellum</keyword>
<organism evidence="9 10">
    <name type="scientific">Alkalimonas collagenimarina</name>
    <dbReference type="NCBI Taxonomy" id="400390"/>
    <lineage>
        <taxon>Bacteria</taxon>
        <taxon>Pseudomonadati</taxon>
        <taxon>Pseudomonadota</taxon>
        <taxon>Gammaproteobacteria</taxon>
        <taxon>Alkalimonas</taxon>
    </lineage>
</organism>
<comment type="subcellular location">
    <subcellularLocation>
        <location evidence="7">Cell membrane</location>
    </subcellularLocation>
    <subcellularLocation>
        <location evidence="7">Bacterial flagellum basal body</location>
    </subcellularLocation>
</comment>
<keyword evidence="5 7" id="KW-0975">Bacterial flagellum</keyword>
<evidence type="ECO:0000256" key="7">
    <source>
        <dbReference type="RuleBase" id="RU362064"/>
    </source>
</evidence>
<dbReference type="Pfam" id="PF04347">
    <property type="entry name" value="FliO"/>
    <property type="match status" value="1"/>
</dbReference>
<evidence type="ECO:0000256" key="6">
    <source>
        <dbReference type="ARBA" id="ARBA00037937"/>
    </source>
</evidence>
<evidence type="ECO:0000256" key="8">
    <source>
        <dbReference type="SAM" id="SignalP"/>
    </source>
</evidence>
<evidence type="ECO:0000313" key="9">
    <source>
        <dbReference type="EMBL" id="MDP4537546.1"/>
    </source>
</evidence>
<keyword evidence="2 7" id="KW-0812">Transmembrane</keyword>
<comment type="caution">
    <text evidence="9">The sequence shown here is derived from an EMBL/GenBank/DDBJ whole genome shotgun (WGS) entry which is preliminary data.</text>
</comment>
<dbReference type="PANTHER" id="PTHR38766:SF1">
    <property type="entry name" value="FLAGELLAR PROTEIN FLIO"/>
    <property type="match status" value="1"/>
</dbReference>
<dbReference type="EMBL" id="JAUZVZ010000027">
    <property type="protein sequence ID" value="MDP4537546.1"/>
    <property type="molecule type" value="Genomic_DNA"/>
</dbReference>
<proteinExistence type="inferred from homology"/>
<keyword evidence="9" id="KW-0966">Cell projection</keyword>